<dbReference type="EMBL" id="SJDU01000407">
    <property type="protein sequence ID" value="TKZ29474.1"/>
    <property type="molecule type" value="Genomic_DNA"/>
</dbReference>
<evidence type="ECO:0000313" key="2">
    <source>
        <dbReference type="Proteomes" id="UP000310168"/>
    </source>
</evidence>
<accession>A0ABY2TN80</accession>
<evidence type="ECO:0000313" key="1">
    <source>
        <dbReference type="EMBL" id="TKZ29474.1"/>
    </source>
</evidence>
<proteinExistence type="predicted"/>
<sequence length="151" mass="18330">MKTNYNNYNKNNYRNNNKFKNNYKSNYKGNDKPNIKPPELYYLSYFLNDGKKDTNKNKIKKYLIPLLTVITEYKNASDLSAIKNFSVIVRNKYERLPIEFKEEFIKLENKNIYEEEEILREKIEKSYKDALIFLKDFRNIIIHKTVKEDTF</sequence>
<comment type="caution">
    <text evidence="1">The sequence shown here is derived from an EMBL/GenBank/DDBJ whole genome shotgun (WGS) entry which is preliminary data.</text>
</comment>
<feature type="non-terminal residue" evidence="1">
    <location>
        <position position="151"/>
    </location>
</feature>
<keyword evidence="2" id="KW-1185">Reference proteome</keyword>
<protein>
    <submittedName>
        <fullName evidence="1">Uncharacterized protein</fullName>
    </submittedName>
</protein>
<gene>
    <name evidence="1" type="ORF">EZH24_11000</name>
</gene>
<dbReference type="Proteomes" id="UP000310168">
    <property type="component" value="Unassembled WGS sequence"/>
</dbReference>
<reference evidence="1 2" key="1">
    <citation type="journal article" date="2019" name="Anaerobe">
        <title>Brachyspira catarrhinii sp. nov., an anaerobic intestinal spirochaete isolated from vervet monkeys may have been misidentified as Brachyspira aalborgi in previous studies.</title>
        <authorList>
            <person name="Phillips N.D."/>
            <person name="La T."/>
            <person name="Hampson D.J."/>
        </authorList>
    </citation>
    <scope>NUCLEOTIDE SEQUENCE [LARGE SCALE GENOMIC DNA]</scope>
    <source>
        <strain evidence="1 2">Z12</strain>
    </source>
</reference>
<name>A0ABY2TN80_9SPIR</name>
<organism evidence="1 2">
    <name type="scientific">Brachyspira catarrhinii</name>
    <dbReference type="NCBI Taxonomy" id="2528966"/>
    <lineage>
        <taxon>Bacteria</taxon>
        <taxon>Pseudomonadati</taxon>
        <taxon>Spirochaetota</taxon>
        <taxon>Spirochaetia</taxon>
        <taxon>Brachyspirales</taxon>
        <taxon>Brachyspiraceae</taxon>
        <taxon>Brachyspira</taxon>
    </lineage>
</organism>
<dbReference type="RefSeq" id="WP_201798591.1">
    <property type="nucleotide sequence ID" value="NZ_SJDU01000407.1"/>
</dbReference>